<comment type="similarity">
    <text evidence="1">Belongs to the UPF0065 (bug) family.</text>
</comment>
<protein>
    <submittedName>
        <fullName evidence="3">Tripartite tricarboxylate transporter substrate binding protein</fullName>
    </submittedName>
</protein>
<evidence type="ECO:0000256" key="2">
    <source>
        <dbReference type="SAM" id="SignalP"/>
    </source>
</evidence>
<dbReference type="PANTHER" id="PTHR42928">
    <property type="entry name" value="TRICARBOXYLATE-BINDING PROTEIN"/>
    <property type="match status" value="1"/>
</dbReference>
<dbReference type="RefSeq" id="WP_231042385.1">
    <property type="nucleotide sequence ID" value="NZ_CP106881.1"/>
</dbReference>
<proteinExistence type="inferred from homology"/>
<dbReference type="Pfam" id="PF03401">
    <property type="entry name" value="TctC"/>
    <property type="match status" value="1"/>
</dbReference>
<organism evidence="3 4">
    <name type="scientific">Comamonas endophytica</name>
    <dbReference type="NCBI Taxonomy" id="2949090"/>
    <lineage>
        <taxon>Bacteria</taxon>
        <taxon>Pseudomonadati</taxon>
        <taxon>Pseudomonadota</taxon>
        <taxon>Betaproteobacteria</taxon>
        <taxon>Burkholderiales</taxon>
        <taxon>Comamonadaceae</taxon>
        <taxon>Comamonas</taxon>
    </lineage>
</organism>
<gene>
    <name evidence="3" type="ORF">M9799_16430</name>
</gene>
<name>A0ABY6G977_9BURK</name>
<dbReference type="Gene3D" id="3.40.190.10">
    <property type="entry name" value="Periplasmic binding protein-like II"/>
    <property type="match status" value="1"/>
</dbReference>
<sequence>MKRRDFIAGSAAALAAPWAMAAAELPKGPVKILVGWAPGGGTDVFARIVGQKLTEMWGRSVIVENKPGATGALAADYFAKTRFHDGLTLLMAHVNTHAISPQIFKSITYDPLKDFAPIVLIGATPHVLVTSHKNSYASVKEVVELCKKNPGKISFGSSGTGSVQHLAAEMFNMAAGVKTIHVPYKGSGPMQTDLIGGQIDFSFDTMTAATAQVKAKKMNAIAQTRVNRAKGFPEVVTMDEQGFKGFDASSWYGLVGPKDMSKELAQRINADVNKVLAMPDVIARFDGFGVEDGGGSVEKFAAFMATEYKKWGEVVRIAKVTEES</sequence>
<keyword evidence="4" id="KW-1185">Reference proteome</keyword>
<accession>A0ABY6G977</accession>
<dbReference type="InterPro" id="IPR042100">
    <property type="entry name" value="Bug_dom1"/>
</dbReference>
<dbReference type="PIRSF" id="PIRSF017082">
    <property type="entry name" value="YflP"/>
    <property type="match status" value="1"/>
</dbReference>
<dbReference type="SUPFAM" id="SSF53850">
    <property type="entry name" value="Periplasmic binding protein-like II"/>
    <property type="match status" value="1"/>
</dbReference>
<evidence type="ECO:0000313" key="4">
    <source>
        <dbReference type="Proteomes" id="UP001162800"/>
    </source>
</evidence>
<feature type="chain" id="PRO_5045229020" evidence="2">
    <location>
        <begin position="22"/>
        <end position="324"/>
    </location>
</feature>
<dbReference type="EMBL" id="CP106881">
    <property type="protein sequence ID" value="UYG51614.1"/>
    <property type="molecule type" value="Genomic_DNA"/>
</dbReference>
<dbReference type="InterPro" id="IPR005064">
    <property type="entry name" value="BUG"/>
</dbReference>
<dbReference type="Gene3D" id="3.40.190.150">
    <property type="entry name" value="Bordetella uptake gene, domain 1"/>
    <property type="match status" value="1"/>
</dbReference>
<feature type="signal peptide" evidence="2">
    <location>
        <begin position="1"/>
        <end position="21"/>
    </location>
</feature>
<dbReference type="Proteomes" id="UP001162800">
    <property type="component" value="Chromosome"/>
</dbReference>
<evidence type="ECO:0000256" key="1">
    <source>
        <dbReference type="ARBA" id="ARBA00006987"/>
    </source>
</evidence>
<reference evidence="3" key="1">
    <citation type="submission" date="2022-09" db="EMBL/GenBank/DDBJ databases">
        <title>The complete genome of Acidovorax sp. 5MLIR.</title>
        <authorList>
            <person name="Liu L."/>
            <person name="Yue J."/>
            <person name="Yang F."/>
            <person name="Yuan J."/>
            <person name="Li L."/>
        </authorList>
    </citation>
    <scope>NUCLEOTIDE SEQUENCE</scope>
    <source>
        <strain evidence="3">5MLIR</strain>
    </source>
</reference>
<dbReference type="PANTHER" id="PTHR42928:SF5">
    <property type="entry name" value="BLR1237 PROTEIN"/>
    <property type="match status" value="1"/>
</dbReference>
<keyword evidence="2" id="KW-0732">Signal</keyword>
<evidence type="ECO:0000313" key="3">
    <source>
        <dbReference type="EMBL" id="UYG51614.1"/>
    </source>
</evidence>
<dbReference type="CDD" id="cd13578">
    <property type="entry name" value="PBP2_Bug27"/>
    <property type="match status" value="1"/>
</dbReference>